<evidence type="ECO:0000313" key="10">
    <source>
        <dbReference type="Proteomes" id="UP000515856"/>
    </source>
</evidence>
<accession>A0A7G9GU17</accession>
<dbReference type="RefSeq" id="WP_178695088.1">
    <property type="nucleotide sequence ID" value="NZ_JAQEBD010000025.1"/>
</dbReference>
<dbReference type="Proteomes" id="UP000515856">
    <property type="component" value="Chromosome"/>
</dbReference>
<evidence type="ECO:0000256" key="3">
    <source>
        <dbReference type="ARBA" id="ARBA00022448"/>
    </source>
</evidence>
<organism evidence="9 10">
    <name type="scientific">[Eubacterium] hominis</name>
    <dbReference type="NCBI Taxonomy" id="2764325"/>
    <lineage>
        <taxon>Bacteria</taxon>
        <taxon>Bacillati</taxon>
        <taxon>Bacillota</taxon>
        <taxon>Erysipelotrichia</taxon>
        <taxon>Erysipelotrichales</taxon>
        <taxon>Erysipelotrichaceae</taxon>
        <taxon>Amedibacillus</taxon>
    </lineage>
</organism>
<comment type="subcellular location">
    <subcellularLocation>
        <location evidence="1">Cell membrane</location>
        <topology evidence="1">Multi-pass membrane protein</topology>
    </subcellularLocation>
</comment>
<name>A0A7G9GU17_9FIRM</name>
<proteinExistence type="inferred from homology"/>
<dbReference type="PANTHER" id="PTHR34979">
    <property type="entry name" value="INNER MEMBRANE PROTEIN YGAZ"/>
    <property type="match status" value="1"/>
</dbReference>
<keyword evidence="3" id="KW-0813">Transport</keyword>
<reference evidence="9 10" key="1">
    <citation type="submission" date="2020-08" db="EMBL/GenBank/DDBJ databases">
        <authorList>
            <person name="Liu C."/>
            <person name="Sun Q."/>
        </authorList>
    </citation>
    <scope>NUCLEOTIDE SEQUENCE [LARGE SCALE GENOMIC DNA]</scope>
    <source>
        <strain evidence="9 10">NSJ-61</strain>
    </source>
</reference>
<dbReference type="GO" id="GO:1903785">
    <property type="term" value="P:L-valine transmembrane transport"/>
    <property type="evidence" value="ECO:0007669"/>
    <property type="project" value="TreeGrafter"/>
</dbReference>
<feature type="transmembrane region" description="Helical" evidence="8">
    <location>
        <begin position="170"/>
        <end position="203"/>
    </location>
</feature>
<gene>
    <name evidence="9" type="ORF">H9Q80_11310</name>
</gene>
<dbReference type="Pfam" id="PF03591">
    <property type="entry name" value="AzlC"/>
    <property type="match status" value="1"/>
</dbReference>
<keyword evidence="10" id="KW-1185">Reference proteome</keyword>
<evidence type="ECO:0000256" key="1">
    <source>
        <dbReference type="ARBA" id="ARBA00004651"/>
    </source>
</evidence>
<dbReference type="AlphaFoldDB" id="A0A7G9GU17"/>
<keyword evidence="6 8" id="KW-1133">Transmembrane helix</keyword>
<keyword evidence="4" id="KW-1003">Cell membrane</keyword>
<comment type="similarity">
    <text evidence="2">Belongs to the AzlC family.</text>
</comment>
<keyword evidence="7 8" id="KW-0472">Membrane</keyword>
<evidence type="ECO:0000313" key="9">
    <source>
        <dbReference type="EMBL" id="QNM14299.1"/>
    </source>
</evidence>
<evidence type="ECO:0000256" key="2">
    <source>
        <dbReference type="ARBA" id="ARBA00010735"/>
    </source>
</evidence>
<evidence type="ECO:0000256" key="6">
    <source>
        <dbReference type="ARBA" id="ARBA00022989"/>
    </source>
</evidence>
<evidence type="ECO:0000256" key="8">
    <source>
        <dbReference type="SAM" id="Phobius"/>
    </source>
</evidence>
<evidence type="ECO:0000256" key="5">
    <source>
        <dbReference type="ARBA" id="ARBA00022692"/>
    </source>
</evidence>
<evidence type="ECO:0000256" key="4">
    <source>
        <dbReference type="ARBA" id="ARBA00022475"/>
    </source>
</evidence>
<sequence>MVGYVFLGFAFGLLCQNQGYSWIWAVLMSAIVYAGSMQFVLLTFFHTGFSLIEACMVTLSVNARQIFYGISFLKEFQNMGKKKWYMIFSLTDETYSLLCAIPDKDTPHGKQLMFFISFFDQCYWIIGSLIGAVLGSALSFDSTGIDFAMTALFTVIFVEQWIASTHHVSILIAVFCIVVSALIFGLKNFLLPALILLVLLLAIFEKHVDQDKEDAS</sequence>
<protein>
    <submittedName>
        <fullName evidence="9">AzlC family ABC transporter permease</fullName>
    </submittedName>
</protein>
<dbReference type="InterPro" id="IPR011606">
    <property type="entry name" value="Brnchd-chn_aa_trnsp_permease"/>
</dbReference>
<dbReference type="EMBL" id="CP060636">
    <property type="protein sequence ID" value="QNM14299.1"/>
    <property type="molecule type" value="Genomic_DNA"/>
</dbReference>
<dbReference type="PANTHER" id="PTHR34979:SF1">
    <property type="entry name" value="INNER MEMBRANE PROTEIN YGAZ"/>
    <property type="match status" value="1"/>
</dbReference>
<evidence type="ECO:0000256" key="7">
    <source>
        <dbReference type="ARBA" id="ARBA00023136"/>
    </source>
</evidence>
<feature type="transmembrane region" description="Helical" evidence="8">
    <location>
        <begin position="123"/>
        <end position="140"/>
    </location>
</feature>
<feature type="transmembrane region" description="Helical" evidence="8">
    <location>
        <begin position="147"/>
        <end position="164"/>
    </location>
</feature>
<dbReference type="GO" id="GO:0005886">
    <property type="term" value="C:plasma membrane"/>
    <property type="evidence" value="ECO:0007669"/>
    <property type="project" value="UniProtKB-SubCell"/>
</dbReference>
<keyword evidence="5 8" id="KW-0812">Transmembrane</keyword>
<dbReference type="KEGG" id="ehn:H9Q80_11310"/>